<dbReference type="AlphaFoldDB" id="A0A5E7IIG6"/>
<protein>
    <submittedName>
        <fullName evidence="1">Uncharacterized protein</fullName>
    </submittedName>
</protein>
<name>A0A5E7IIG6_PSEFL</name>
<gene>
    <name evidence="1" type="ORF">PS896_01598</name>
</gene>
<dbReference type="EMBL" id="CABVIN010000001">
    <property type="protein sequence ID" value="VVO76215.1"/>
    <property type="molecule type" value="Genomic_DNA"/>
</dbReference>
<evidence type="ECO:0000313" key="2">
    <source>
        <dbReference type="Proteomes" id="UP000377224"/>
    </source>
</evidence>
<dbReference type="RefSeq" id="WP_064393014.1">
    <property type="nucleotide sequence ID" value="NZ_CABVIN010000001.1"/>
</dbReference>
<organism evidence="1 2">
    <name type="scientific">Pseudomonas fluorescens</name>
    <dbReference type="NCBI Taxonomy" id="294"/>
    <lineage>
        <taxon>Bacteria</taxon>
        <taxon>Pseudomonadati</taxon>
        <taxon>Pseudomonadota</taxon>
        <taxon>Gammaproteobacteria</taxon>
        <taxon>Pseudomonadales</taxon>
        <taxon>Pseudomonadaceae</taxon>
        <taxon>Pseudomonas</taxon>
    </lineage>
</organism>
<dbReference type="Proteomes" id="UP000377224">
    <property type="component" value="Unassembled WGS sequence"/>
</dbReference>
<accession>A0A5E7IIG6</accession>
<reference evidence="1 2" key="1">
    <citation type="submission" date="2019-09" db="EMBL/GenBank/DDBJ databases">
        <authorList>
            <person name="Chandra G."/>
            <person name="Truman W A."/>
        </authorList>
    </citation>
    <scope>NUCLEOTIDE SEQUENCE [LARGE SCALE GENOMIC DNA]</scope>
    <source>
        <strain evidence="1">PS896</strain>
    </source>
</reference>
<sequence length="82" mass="9286">MIDRKTGQRILVHIDELYGPYIRVSTFEDGGALEDLLDEKFFVLYWKGTHDDLKDAGGNEYFFGGAADPVKLQAILDSIDFD</sequence>
<proteinExistence type="predicted"/>
<evidence type="ECO:0000313" key="1">
    <source>
        <dbReference type="EMBL" id="VVO76215.1"/>
    </source>
</evidence>